<evidence type="ECO:0000313" key="6">
    <source>
        <dbReference type="Proteomes" id="UP000188342"/>
    </source>
</evidence>
<dbReference type="PROSITE" id="PS00175">
    <property type="entry name" value="PG_MUTASE"/>
    <property type="match status" value="1"/>
</dbReference>
<accession>A0A1R4KJU2</accession>
<evidence type="ECO:0000256" key="3">
    <source>
        <dbReference type="PIRSR" id="PIRSR613078-1"/>
    </source>
</evidence>
<dbReference type="SMART" id="SM00855">
    <property type="entry name" value="PGAM"/>
    <property type="match status" value="1"/>
</dbReference>
<dbReference type="GO" id="GO:0016791">
    <property type="term" value="F:phosphatase activity"/>
    <property type="evidence" value="ECO:0007669"/>
    <property type="project" value="TreeGrafter"/>
</dbReference>
<reference evidence="5 6" key="1">
    <citation type="submission" date="2017-02" db="EMBL/GenBank/DDBJ databases">
        <authorList>
            <person name="Peterson S.W."/>
        </authorList>
    </citation>
    <scope>NUCLEOTIDE SEQUENCE [LARGE SCALE GENOMIC DNA]</scope>
    <source>
        <strain evidence="5 6">LSP_Lj1</strain>
    </source>
</reference>
<dbReference type="GO" id="GO:0005737">
    <property type="term" value="C:cytoplasm"/>
    <property type="evidence" value="ECO:0007669"/>
    <property type="project" value="TreeGrafter"/>
</dbReference>
<dbReference type="PANTHER" id="PTHR48100:SF1">
    <property type="entry name" value="HISTIDINE PHOSPHATASE FAMILY PROTEIN-RELATED"/>
    <property type="match status" value="1"/>
</dbReference>
<dbReference type="InterPro" id="IPR001345">
    <property type="entry name" value="PG/BPGM_mutase_AS"/>
</dbReference>
<protein>
    <submittedName>
        <fullName evidence="5">Phosphoglycerate mutase family</fullName>
    </submittedName>
</protein>
<keyword evidence="1" id="KW-0324">Glycolysis</keyword>
<feature type="active site" description="Proton donor/acceptor" evidence="3">
    <location>
        <position position="84"/>
    </location>
</feature>
<dbReference type="Proteomes" id="UP000188342">
    <property type="component" value="Unassembled WGS sequence"/>
</dbReference>
<dbReference type="PANTHER" id="PTHR48100">
    <property type="entry name" value="BROAD-SPECIFICITY PHOSPHATASE YOR283W-RELATED"/>
    <property type="match status" value="1"/>
</dbReference>
<dbReference type="CDD" id="cd07067">
    <property type="entry name" value="HP_PGM_like"/>
    <property type="match status" value="1"/>
</dbReference>
<organism evidence="5 6">
    <name type="scientific">Luteococcus japonicus LSP_Lj1</name>
    <dbReference type="NCBI Taxonomy" id="1255658"/>
    <lineage>
        <taxon>Bacteria</taxon>
        <taxon>Bacillati</taxon>
        <taxon>Actinomycetota</taxon>
        <taxon>Actinomycetes</taxon>
        <taxon>Propionibacteriales</taxon>
        <taxon>Propionibacteriaceae</taxon>
        <taxon>Luteococcus</taxon>
    </lineage>
</organism>
<sequence>MQLVLVRHGQSTWNLEHRLQGQTLGVPLTELGRTQAREAAERVAALVPAGTPVLTSDQLRAVQTAEPIAAALGVTPRRTEALREQALGELEGRLTSELAAEPVPEGLHISEVCWGGGESIEQVHLRCRLLLARLADEYPDAPALVLVGHGDSLRVLLAVLDGRGHRDVEWGVVGNGKVIARSWNPAG</sequence>
<name>A0A1R4KJU2_9ACTN</name>
<dbReference type="Gene3D" id="3.40.50.1240">
    <property type="entry name" value="Phosphoglycerate mutase-like"/>
    <property type="match status" value="1"/>
</dbReference>
<dbReference type="InterPro" id="IPR013078">
    <property type="entry name" value="His_Pase_superF_clade-1"/>
</dbReference>
<gene>
    <name evidence="5" type="ORF">FM114_15110</name>
</gene>
<dbReference type="SUPFAM" id="SSF53254">
    <property type="entry name" value="Phosphoglycerate mutase-like"/>
    <property type="match status" value="1"/>
</dbReference>
<feature type="binding site" evidence="4">
    <location>
        <position position="60"/>
    </location>
    <ligand>
        <name>substrate</name>
    </ligand>
</feature>
<evidence type="ECO:0000313" key="5">
    <source>
        <dbReference type="EMBL" id="SJN44495.1"/>
    </source>
</evidence>
<keyword evidence="2" id="KW-0413">Isomerase</keyword>
<proteinExistence type="predicted"/>
<dbReference type="EMBL" id="FUKQ01000059">
    <property type="protein sequence ID" value="SJN44495.1"/>
    <property type="molecule type" value="Genomic_DNA"/>
</dbReference>
<dbReference type="OrthoDB" id="4697614at2"/>
<evidence type="ECO:0000256" key="2">
    <source>
        <dbReference type="ARBA" id="ARBA00023235"/>
    </source>
</evidence>
<keyword evidence="6" id="KW-1185">Reference proteome</keyword>
<dbReference type="RefSeq" id="WP_094765974.1">
    <property type="nucleotide sequence ID" value="NZ_FUKQ01000059.1"/>
</dbReference>
<evidence type="ECO:0000256" key="1">
    <source>
        <dbReference type="ARBA" id="ARBA00023152"/>
    </source>
</evidence>
<dbReference type="InterPro" id="IPR050275">
    <property type="entry name" value="PGM_Phosphatase"/>
</dbReference>
<dbReference type="STRING" id="1255658.FM114_15110"/>
<feature type="active site" description="Tele-phosphohistidine intermediate" evidence="3">
    <location>
        <position position="8"/>
    </location>
</feature>
<dbReference type="InterPro" id="IPR029033">
    <property type="entry name" value="His_PPase_superfam"/>
</dbReference>
<evidence type="ECO:0000256" key="4">
    <source>
        <dbReference type="PIRSR" id="PIRSR613078-2"/>
    </source>
</evidence>
<dbReference type="Pfam" id="PF00300">
    <property type="entry name" value="His_Phos_1"/>
    <property type="match status" value="1"/>
</dbReference>
<feature type="binding site" evidence="4">
    <location>
        <begin position="7"/>
        <end position="14"/>
    </location>
    <ligand>
        <name>substrate</name>
    </ligand>
</feature>
<dbReference type="AlphaFoldDB" id="A0A1R4KJU2"/>